<sequence>MKAGDSRGRLTAAVQIAAFVVAGGLFINQLRLQVASYLSHHTTTTVTLRLLSSLIPPPVVVCPEHPFHLELLRDFGMKFDDTIPMKNLSNLQNLDPEEDAQRVWEKAAYHLGQVVHSFTFGHLEENYTMDTLTSPYWRRVTSPLGSCFALFLPHVNISDQKLPSLTITLRTRPMASSCPLSPYNCSESLVAQRCNSSCEFERFLAHNSKSDSYFIMVGKIYNEKSQHHDKLGRQISYFLSKEAWQTAILEVTSDPLNLIEISSTLTEKFPLVCDSTANELSASDFDKCVDSYFWAKHDCVPVRPDSSITLKEACKVGVMHEAMTKIECFGPLTGRCHHTQWTHEVKNSLDILKFASQVSQVRLNFTSPKVRVETEVDMYPFSQLASDFGGSLGLFLGMSVLTMWQCIDIKSRQLLPESNWGCRFNRLHCKQLMYWIVIASLAFFTVVHSFLALQNYITQPMRVSVKRASTPEDPLLVHQDHLSDHVAARLASRALDCRPGPQTRDEECILKCLMWQTLNQVNGVAPFVEVDDLPICPAKHTWTYSVTYVVPSLPYATATDAHLVRQCRQKCGGATMRALRGLKVNHQYYSITINDLLCSFGGIVSLYAGIFLTSAVELLIHLIPTTNLKTRILHIVAKVVLNAVIYVNGAVIATFLLYRFIFDHPVSSGVGGAGFTPSKQPMLTVCHWPPFESDIVNNLSLPVNEEWTASAWGRKVSRASISRDPGYLTKEENYNLTSVITMFNRCDSLSARVLYKNLIVSLFYWWDPEDSVVVGVHSPRDPAFVSHTDNVKLLEALNLNVVTASYRRLSHSPDDQDTPTYDTCLHRCIHDMHNDNLGCRLPFTTWRSDLPLCSPDTARRHTFWPGDAPPDRPLKMRKDSSRCHAACRKYKTEIILMQSEKKRWLESGVNIMQLPENFVDLREQDWYSFLQLANDLGVVAGFTFGASVLSILQKVLLSSLSRL</sequence>
<evidence type="ECO:0000256" key="3">
    <source>
        <dbReference type="ARBA" id="ARBA00022448"/>
    </source>
</evidence>
<dbReference type="PANTHER" id="PTHR11690:SF284">
    <property type="entry name" value="ACID-SENSING ION CHANNEL 1"/>
    <property type="match status" value="1"/>
</dbReference>
<evidence type="ECO:0000256" key="13">
    <source>
        <dbReference type="SAM" id="Phobius"/>
    </source>
</evidence>
<reference evidence="14" key="1">
    <citation type="submission" date="2015-09" db="EMBL/GenBank/DDBJ databases">
        <title>Scylla olivacea transcriptome.</title>
        <authorList>
            <person name="Ikhwanuddin M."/>
        </authorList>
    </citation>
    <scope>NUCLEOTIDE SEQUENCE</scope>
</reference>
<dbReference type="GO" id="GO:0005886">
    <property type="term" value="C:plasma membrane"/>
    <property type="evidence" value="ECO:0007669"/>
    <property type="project" value="TreeGrafter"/>
</dbReference>
<dbReference type="GO" id="GO:0015280">
    <property type="term" value="F:ligand-gated sodium channel activity"/>
    <property type="evidence" value="ECO:0007669"/>
    <property type="project" value="TreeGrafter"/>
</dbReference>
<evidence type="ECO:0000313" key="14">
    <source>
        <dbReference type="EMBL" id="JAI65599.1"/>
    </source>
</evidence>
<evidence type="ECO:0000256" key="8">
    <source>
        <dbReference type="ARBA" id="ARBA00023065"/>
    </source>
</evidence>
<evidence type="ECO:0000256" key="6">
    <source>
        <dbReference type="ARBA" id="ARBA00022989"/>
    </source>
</evidence>
<evidence type="ECO:0000256" key="1">
    <source>
        <dbReference type="ARBA" id="ARBA00004141"/>
    </source>
</evidence>
<keyword evidence="4 12" id="KW-0894">Sodium channel</keyword>
<keyword evidence="7" id="KW-0915">Sodium</keyword>
<dbReference type="PANTHER" id="PTHR11690">
    <property type="entry name" value="AMILORIDE-SENSITIVE SODIUM CHANNEL-RELATED"/>
    <property type="match status" value="1"/>
</dbReference>
<evidence type="ECO:0000256" key="11">
    <source>
        <dbReference type="ARBA" id="ARBA00023303"/>
    </source>
</evidence>
<keyword evidence="9 13" id="KW-0472">Membrane</keyword>
<feature type="transmembrane region" description="Helical" evidence="13">
    <location>
        <begin position="432"/>
        <end position="453"/>
    </location>
</feature>
<keyword evidence="3 12" id="KW-0813">Transport</keyword>
<evidence type="ECO:0000256" key="7">
    <source>
        <dbReference type="ARBA" id="ARBA00023053"/>
    </source>
</evidence>
<accession>A0A0P4WI29</accession>
<evidence type="ECO:0000256" key="5">
    <source>
        <dbReference type="ARBA" id="ARBA00022692"/>
    </source>
</evidence>
<comment type="similarity">
    <text evidence="2 12">Belongs to the amiloride-sensitive sodium channel (TC 1.A.6) family.</text>
</comment>
<comment type="subcellular location">
    <subcellularLocation>
        <location evidence="1">Membrane</location>
        <topology evidence="1">Multi-pass membrane protein</topology>
    </subcellularLocation>
</comment>
<keyword evidence="5 12" id="KW-0812">Transmembrane</keyword>
<feature type="transmembrane region" description="Helical" evidence="13">
    <location>
        <begin position="635"/>
        <end position="658"/>
    </location>
</feature>
<dbReference type="Pfam" id="PF00858">
    <property type="entry name" value="ASC"/>
    <property type="match status" value="2"/>
</dbReference>
<dbReference type="AlphaFoldDB" id="A0A0P4WI29"/>
<evidence type="ECO:0000256" key="4">
    <source>
        <dbReference type="ARBA" id="ARBA00022461"/>
    </source>
</evidence>
<keyword evidence="6 13" id="KW-1133">Transmembrane helix</keyword>
<protein>
    <submittedName>
        <fullName evidence="14">Uncharacterized protein</fullName>
    </submittedName>
</protein>
<evidence type="ECO:0000256" key="12">
    <source>
        <dbReference type="RuleBase" id="RU000679"/>
    </source>
</evidence>
<proteinExistence type="inferred from homology"/>
<evidence type="ECO:0000256" key="2">
    <source>
        <dbReference type="ARBA" id="ARBA00007193"/>
    </source>
</evidence>
<evidence type="ECO:0000256" key="9">
    <source>
        <dbReference type="ARBA" id="ARBA00023136"/>
    </source>
</evidence>
<keyword evidence="8 12" id="KW-0406">Ion transport</keyword>
<dbReference type="EMBL" id="GDRN01058420">
    <property type="protein sequence ID" value="JAI65599.1"/>
    <property type="molecule type" value="Transcribed_RNA"/>
</dbReference>
<name>A0A0P4WI29_SCYOL</name>
<dbReference type="InterPro" id="IPR001873">
    <property type="entry name" value="ENaC"/>
</dbReference>
<keyword evidence="10 12" id="KW-0739">Sodium transport</keyword>
<organism evidence="14">
    <name type="scientific">Scylla olivacea</name>
    <name type="common">Orange mud crab</name>
    <name type="synonym">Cancer olivacea</name>
    <dbReference type="NCBI Taxonomy" id="85551"/>
    <lineage>
        <taxon>Eukaryota</taxon>
        <taxon>Metazoa</taxon>
        <taxon>Ecdysozoa</taxon>
        <taxon>Arthropoda</taxon>
        <taxon>Crustacea</taxon>
        <taxon>Multicrustacea</taxon>
        <taxon>Malacostraca</taxon>
        <taxon>Eumalacostraca</taxon>
        <taxon>Eucarida</taxon>
        <taxon>Decapoda</taxon>
        <taxon>Pleocyemata</taxon>
        <taxon>Brachyura</taxon>
        <taxon>Eubrachyura</taxon>
        <taxon>Portunoidea</taxon>
        <taxon>Portunidae</taxon>
        <taxon>Portuninae</taxon>
        <taxon>Scylla</taxon>
    </lineage>
</organism>
<evidence type="ECO:0000256" key="10">
    <source>
        <dbReference type="ARBA" id="ARBA00023201"/>
    </source>
</evidence>
<dbReference type="Gene3D" id="1.10.287.770">
    <property type="entry name" value="YojJ-like"/>
    <property type="match status" value="1"/>
</dbReference>
<keyword evidence="11 12" id="KW-0407">Ion channel</keyword>